<protein>
    <recommendedName>
        <fullName evidence="1">AB hydrolase-1 domain-containing protein</fullName>
    </recommendedName>
</protein>
<sequence>MIVNNNKLIPLSDGRKLAYAEHGDLKGKPLFFLHGWPGSRLRSAFYHTIAKKLHIRIISPDRPGFGRSDYQKNRTLLDYPDDVLELADTLHIKKFAVMGVSGGGSYAAACAYKIPNRITKVGIVVGVAPMYMPDLLSKMPWLYRMTWACYFKFPVSSYAGSLTQYIHSKLGNPFYYLSFLANSDQKLAKKYRREFTTITKEAFRQGIVGPARDLVLYTTDWEFDLKKIRAKVFLRYGAGDKNVPLVMGKYFEKQIPGSRLTVYPNEGHLISITHAEEIFKELVK</sequence>
<evidence type="ECO:0000259" key="1">
    <source>
        <dbReference type="Pfam" id="PF00561"/>
    </source>
</evidence>
<organism evidence="2 3">
    <name type="scientific">Candidatus Gottesmanbacteria bacterium GW2011_GWA1_43_11</name>
    <dbReference type="NCBI Taxonomy" id="1618436"/>
    <lineage>
        <taxon>Bacteria</taxon>
        <taxon>Candidatus Gottesmaniibacteriota</taxon>
    </lineage>
</organism>
<dbReference type="STRING" id="1618436.UV59_C0042G0003"/>
<evidence type="ECO:0000313" key="3">
    <source>
        <dbReference type="Proteomes" id="UP000034543"/>
    </source>
</evidence>
<dbReference type="EMBL" id="LCFB01000042">
    <property type="protein sequence ID" value="KKS83336.1"/>
    <property type="molecule type" value="Genomic_DNA"/>
</dbReference>
<evidence type="ECO:0000313" key="2">
    <source>
        <dbReference type="EMBL" id="KKS83336.1"/>
    </source>
</evidence>
<dbReference type="SUPFAM" id="SSF53474">
    <property type="entry name" value="alpha/beta-Hydrolases"/>
    <property type="match status" value="1"/>
</dbReference>
<dbReference type="InterPro" id="IPR029058">
    <property type="entry name" value="AB_hydrolase_fold"/>
</dbReference>
<dbReference type="AlphaFoldDB" id="A0A0G1EJX7"/>
<dbReference type="Gene3D" id="3.40.50.1820">
    <property type="entry name" value="alpha/beta hydrolase"/>
    <property type="match status" value="1"/>
</dbReference>
<comment type="caution">
    <text evidence="2">The sequence shown here is derived from an EMBL/GenBank/DDBJ whole genome shotgun (WGS) entry which is preliminary data.</text>
</comment>
<dbReference type="PRINTS" id="PR00111">
    <property type="entry name" value="ABHYDROLASE"/>
</dbReference>
<dbReference type="Pfam" id="PF00561">
    <property type="entry name" value="Abhydrolase_1"/>
    <property type="match status" value="1"/>
</dbReference>
<reference evidence="2 3" key="1">
    <citation type="journal article" date="2015" name="Nature">
        <title>rRNA introns, odd ribosomes, and small enigmatic genomes across a large radiation of phyla.</title>
        <authorList>
            <person name="Brown C.T."/>
            <person name="Hug L.A."/>
            <person name="Thomas B.C."/>
            <person name="Sharon I."/>
            <person name="Castelle C.J."/>
            <person name="Singh A."/>
            <person name="Wilkins M.J."/>
            <person name="Williams K.H."/>
            <person name="Banfield J.F."/>
        </authorList>
    </citation>
    <scope>NUCLEOTIDE SEQUENCE [LARGE SCALE GENOMIC DNA]</scope>
</reference>
<dbReference type="Proteomes" id="UP000034543">
    <property type="component" value="Unassembled WGS sequence"/>
</dbReference>
<gene>
    <name evidence="2" type="ORF">UV59_C0042G0003</name>
</gene>
<dbReference type="PATRIC" id="fig|1618436.3.peg.1474"/>
<feature type="domain" description="AB hydrolase-1" evidence="1">
    <location>
        <begin position="28"/>
        <end position="275"/>
    </location>
</feature>
<accession>A0A0G1EJX7</accession>
<dbReference type="PANTHER" id="PTHR45763">
    <property type="entry name" value="HYDROLASE, ALPHA/BETA FOLD FAMILY PROTEIN, EXPRESSED-RELATED"/>
    <property type="match status" value="1"/>
</dbReference>
<proteinExistence type="predicted"/>
<dbReference type="PANTHER" id="PTHR45763:SF46">
    <property type="entry name" value="AB HYDROLASE-1 DOMAIN-CONTAINING PROTEIN"/>
    <property type="match status" value="1"/>
</dbReference>
<dbReference type="InterPro" id="IPR000073">
    <property type="entry name" value="AB_hydrolase_1"/>
</dbReference>
<name>A0A0G1EJX7_9BACT</name>